<dbReference type="PANTHER" id="PTHR30385:SF4">
    <property type="entry name" value="RNA POLYMERASE SIGMA-E FACTOR"/>
    <property type="match status" value="1"/>
</dbReference>
<dbReference type="OrthoDB" id="9804285at2"/>
<dbReference type="GO" id="GO:0003677">
    <property type="term" value="F:DNA binding"/>
    <property type="evidence" value="ECO:0007669"/>
    <property type="project" value="UniProtKB-KW"/>
</dbReference>
<dbReference type="InterPro" id="IPR014284">
    <property type="entry name" value="RNA_pol_sigma-70_dom"/>
</dbReference>
<evidence type="ECO:0000256" key="4">
    <source>
        <dbReference type="ARBA" id="ARBA00023163"/>
    </source>
</evidence>
<comment type="caution">
    <text evidence="7">The sequence shown here is derived from an EMBL/GenBank/DDBJ whole genome shotgun (WGS) entry which is preliminary data.</text>
</comment>
<dbReference type="GO" id="GO:0016987">
    <property type="term" value="F:sigma factor activity"/>
    <property type="evidence" value="ECO:0007669"/>
    <property type="project" value="UniProtKB-KW"/>
</dbReference>
<sequence length="272" mass="29939">MTALLTICCPTSARTREAGTDAAGTREARTRQLLDLLAHEQDPRVCREIRDEVVCCNLDVACAIAARYRGRGLEPDDLRQVAMVGLVKAAQRFHAGAGDSFLAFARPTILGEIRRHFRDAGWAVRPPRRLQELHADIRAVAGTLEQGLGAPPSTTQLADALGTDERWVAEARGLPGCYSPTSLDAKRDEHQRALGDELPDPGGDPSAIVVQRLALTTALRTLDAADLRLLRLRFEEELSQEEIGRRLGVSQMQVSRRLRRVLGRLRDELEAA</sequence>
<dbReference type="AlphaFoldDB" id="A0A542ZGU7"/>
<evidence type="ECO:0000256" key="1">
    <source>
        <dbReference type="ARBA" id="ARBA00023015"/>
    </source>
</evidence>
<dbReference type="PRINTS" id="PR00046">
    <property type="entry name" value="SIGMA70FCT"/>
</dbReference>
<gene>
    <name evidence="7" type="ORF">FB474_0901</name>
</gene>
<reference evidence="7 8" key="1">
    <citation type="submission" date="2019-06" db="EMBL/GenBank/DDBJ databases">
        <title>Sequencing the genomes of 1000 actinobacteria strains.</title>
        <authorList>
            <person name="Klenk H.-P."/>
        </authorList>
    </citation>
    <scope>NUCLEOTIDE SEQUENCE [LARGE SCALE GENOMIC DNA]</scope>
    <source>
        <strain evidence="7 8">DSM 18082</strain>
    </source>
</reference>
<evidence type="ECO:0000259" key="6">
    <source>
        <dbReference type="Pfam" id="PF04545"/>
    </source>
</evidence>
<dbReference type="SUPFAM" id="SSF88659">
    <property type="entry name" value="Sigma3 and sigma4 domains of RNA polymerase sigma factors"/>
    <property type="match status" value="2"/>
</dbReference>
<keyword evidence="3" id="KW-0238">DNA-binding</keyword>
<evidence type="ECO:0000313" key="7">
    <source>
        <dbReference type="EMBL" id="TQL59546.1"/>
    </source>
</evidence>
<keyword evidence="8" id="KW-1185">Reference proteome</keyword>
<feature type="domain" description="RNA polymerase sigma-70 region 4" evidence="6">
    <location>
        <begin position="218"/>
        <end position="266"/>
    </location>
</feature>
<keyword evidence="2" id="KW-0731">Sigma factor</keyword>
<name>A0A542ZGU7_9MICO</name>
<dbReference type="RefSeq" id="WP_141787555.1">
    <property type="nucleotide sequence ID" value="NZ_BAAAKX010000013.1"/>
</dbReference>
<dbReference type="PANTHER" id="PTHR30385">
    <property type="entry name" value="SIGMA FACTOR F FLAGELLAR"/>
    <property type="match status" value="1"/>
</dbReference>
<dbReference type="NCBIfam" id="TIGR02937">
    <property type="entry name" value="sigma70-ECF"/>
    <property type="match status" value="1"/>
</dbReference>
<dbReference type="InterPro" id="IPR036388">
    <property type="entry name" value="WH-like_DNA-bd_sf"/>
</dbReference>
<accession>A0A542ZGU7</accession>
<dbReference type="InterPro" id="IPR000943">
    <property type="entry name" value="RNA_pol_sigma70"/>
</dbReference>
<keyword evidence="1" id="KW-0805">Transcription regulation</keyword>
<dbReference type="CDD" id="cd06171">
    <property type="entry name" value="Sigma70_r4"/>
    <property type="match status" value="1"/>
</dbReference>
<protein>
    <submittedName>
        <fullName evidence="7">RNA polymerase sigma-B factor</fullName>
    </submittedName>
</protein>
<proteinExistence type="predicted"/>
<evidence type="ECO:0000313" key="8">
    <source>
        <dbReference type="Proteomes" id="UP000319514"/>
    </source>
</evidence>
<dbReference type="Gene3D" id="1.20.120.1810">
    <property type="match status" value="1"/>
</dbReference>
<dbReference type="InterPro" id="IPR007630">
    <property type="entry name" value="RNA_pol_sigma70_r4"/>
</dbReference>
<dbReference type="EMBL" id="VFOQ01000001">
    <property type="protein sequence ID" value="TQL59546.1"/>
    <property type="molecule type" value="Genomic_DNA"/>
</dbReference>
<feature type="domain" description="RNA polymerase sigma-70 region 2" evidence="5">
    <location>
        <begin position="57"/>
        <end position="122"/>
    </location>
</feature>
<dbReference type="GO" id="GO:0006352">
    <property type="term" value="P:DNA-templated transcription initiation"/>
    <property type="evidence" value="ECO:0007669"/>
    <property type="project" value="InterPro"/>
</dbReference>
<dbReference type="InterPro" id="IPR007627">
    <property type="entry name" value="RNA_pol_sigma70_r2"/>
</dbReference>
<dbReference type="InterPro" id="IPR013325">
    <property type="entry name" value="RNA_pol_sigma_r2"/>
</dbReference>
<dbReference type="Proteomes" id="UP000319514">
    <property type="component" value="Unassembled WGS sequence"/>
</dbReference>
<evidence type="ECO:0000256" key="3">
    <source>
        <dbReference type="ARBA" id="ARBA00023125"/>
    </source>
</evidence>
<dbReference type="SUPFAM" id="SSF88946">
    <property type="entry name" value="Sigma2 domain of RNA polymerase sigma factors"/>
    <property type="match status" value="1"/>
</dbReference>
<evidence type="ECO:0000259" key="5">
    <source>
        <dbReference type="Pfam" id="PF04542"/>
    </source>
</evidence>
<dbReference type="Pfam" id="PF04545">
    <property type="entry name" value="Sigma70_r4"/>
    <property type="match status" value="1"/>
</dbReference>
<dbReference type="Pfam" id="PF04542">
    <property type="entry name" value="Sigma70_r2"/>
    <property type="match status" value="1"/>
</dbReference>
<dbReference type="InterPro" id="IPR013324">
    <property type="entry name" value="RNA_pol_sigma_r3/r4-like"/>
</dbReference>
<evidence type="ECO:0000256" key="2">
    <source>
        <dbReference type="ARBA" id="ARBA00023082"/>
    </source>
</evidence>
<keyword evidence="4" id="KW-0804">Transcription</keyword>
<organism evidence="7 8">
    <name type="scientific">Oryzihumus leptocrescens</name>
    <dbReference type="NCBI Taxonomy" id="297536"/>
    <lineage>
        <taxon>Bacteria</taxon>
        <taxon>Bacillati</taxon>
        <taxon>Actinomycetota</taxon>
        <taxon>Actinomycetes</taxon>
        <taxon>Micrococcales</taxon>
        <taxon>Intrasporangiaceae</taxon>
        <taxon>Oryzihumus</taxon>
    </lineage>
</organism>
<dbReference type="Gene3D" id="1.10.10.10">
    <property type="entry name" value="Winged helix-like DNA-binding domain superfamily/Winged helix DNA-binding domain"/>
    <property type="match status" value="2"/>
</dbReference>